<accession>A0A9P0K7J7</accession>
<protein>
    <submittedName>
        <fullName evidence="1">Uncharacterized protein</fullName>
    </submittedName>
</protein>
<evidence type="ECO:0000313" key="2">
    <source>
        <dbReference type="Proteomes" id="UP001152888"/>
    </source>
</evidence>
<organism evidence="1 2">
    <name type="scientific">Acanthoscelides obtectus</name>
    <name type="common">Bean weevil</name>
    <name type="synonym">Bruchus obtectus</name>
    <dbReference type="NCBI Taxonomy" id="200917"/>
    <lineage>
        <taxon>Eukaryota</taxon>
        <taxon>Metazoa</taxon>
        <taxon>Ecdysozoa</taxon>
        <taxon>Arthropoda</taxon>
        <taxon>Hexapoda</taxon>
        <taxon>Insecta</taxon>
        <taxon>Pterygota</taxon>
        <taxon>Neoptera</taxon>
        <taxon>Endopterygota</taxon>
        <taxon>Coleoptera</taxon>
        <taxon>Polyphaga</taxon>
        <taxon>Cucujiformia</taxon>
        <taxon>Chrysomeloidea</taxon>
        <taxon>Chrysomelidae</taxon>
        <taxon>Bruchinae</taxon>
        <taxon>Bruchini</taxon>
        <taxon>Acanthoscelides</taxon>
    </lineage>
</organism>
<dbReference type="OrthoDB" id="6701897at2759"/>
<proteinExistence type="predicted"/>
<evidence type="ECO:0000313" key="1">
    <source>
        <dbReference type="EMBL" id="CAH1966967.1"/>
    </source>
</evidence>
<comment type="caution">
    <text evidence="1">The sequence shown here is derived from an EMBL/GenBank/DDBJ whole genome shotgun (WGS) entry which is preliminary data.</text>
</comment>
<gene>
    <name evidence="1" type="ORF">ACAOBT_LOCUS7154</name>
</gene>
<sequence>MVIDAYIQMHFVYTRETRTLRARSIHRFQFFTMKTFLRLFVTCAMLFNVIQVEALTCAAPKCDGILCSPPKCSPPDSLQTDPCHCCPYCAEEPLV</sequence>
<reference evidence="1" key="1">
    <citation type="submission" date="2022-03" db="EMBL/GenBank/DDBJ databases">
        <authorList>
            <person name="Sayadi A."/>
        </authorList>
    </citation>
    <scope>NUCLEOTIDE SEQUENCE</scope>
</reference>
<dbReference type="AlphaFoldDB" id="A0A9P0K7J7"/>
<dbReference type="Proteomes" id="UP001152888">
    <property type="component" value="Unassembled WGS sequence"/>
</dbReference>
<keyword evidence="2" id="KW-1185">Reference proteome</keyword>
<dbReference type="EMBL" id="CAKOFQ010006740">
    <property type="protein sequence ID" value="CAH1966967.1"/>
    <property type="molecule type" value="Genomic_DNA"/>
</dbReference>
<name>A0A9P0K7J7_ACAOB</name>